<dbReference type="InterPro" id="IPR001296">
    <property type="entry name" value="Glyco_trans_1"/>
</dbReference>
<evidence type="ECO:0000313" key="3">
    <source>
        <dbReference type="EMBL" id="SUJ06131.1"/>
    </source>
</evidence>
<feature type="domain" description="Glycosyl transferase family 1" evidence="1">
    <location>
        <begin position="202"/>
        <end position="356"/>
    </location>
</feature>
<name>A0A380BS48_SPHSI</name>
<evidence type="ECO:0000259" key="2">
    <source>
        <dbReference type="Pfam" id="PF13439"/>
    </source>
</evidence>
<sequence length="392" mass="45271">MIKVAFFAEMMIEDFDGASRTMFQLINRIDSTKFEFLFIYGNGPEQIDDHLSLRIPYFHIPFNRNYTMAVPAIAKKMLKQQLKEFDPDVIHIATPSMLGNFALKYAEKHNIPTLTIYHTHFISYIDYYLKNTPFLIKPTKKEFIKQTVRFYNKCTKVYVPSVSISKELKHLGIQPDKLTLWQRGIDTELFSPKKKDNNYLRKVTKNKKQNILFASRLEWEKNLVTLIDIYHKCKERGIECNFIIAGDGTAKSACMEQMPDAFFLGKLSHKELAICYASSTLFLFPSITETYGNVVIEAMASGLPCIISNDGGSADFIIDGENGFKCNAEHADDYVDKIELMLADKNLRKKFKKAGLKYSKQHNWQHLSEIYFRDISEFADMTTSSQEAYQFA</sequence>
<gene>
    <name evidence="3" type="primary">mgtA_2</name>
    <name evidence="3" type="ORF">NCTC11388_01612</name>
</gene>
<evidence type="ECO:0000313" key="4">
    <source>
        <dbReference type="Proteomes" id="UP000254893"/>
    </source>
</evidence>
<dbReference type="GO" id="GO:0016757">
    <property type="term" value="F:glycosyltransferase activity"/>
    <property type="evidence" value="ECO:0007669"/>
    <property type="project" value="UniProtKB-KW"/>
</dbReference>
<dbReference type="Proteomes" id="UP000254893">
    <property type="component" value="Unassembled WGS sequence"/>
</dbReference>
<dbReference type="Pfam" id="PF00534">
    <property type="entry name" value="Glycos_transf_1"/>
    <property type="match status" value="1"/>
</dbReference>
<protein>
    <submittedName>
        <fullName evidence="3">GDP-mannose-dependent alpha-mannosyltransferase</fullName>
        <ecNumber evidence="3">2.4.1.-</ecNumber>
    </submittedName>
</protein>
<dbReference type="SUPFAM" id="SSF53756">
    <property type="entry name" value="UDP-Glycosyltransferase/glycogen phosphorylase"/>
    <property type="match status" value="1"/>
</dbReference>
<dbReference type="PANTHER" id="PTHR45947">
    <property type="entry name" value="SULFOQUINOVOSYL TRANSFERASE SQD2"/>
    <property type="match status" value="1"/>
</dbReference>
<dbReference type="EMBL" id="UGYW01000002">
    <property type="protein sequence ID" value="SUJ06131.1"/>
    <property type="molecule type" value="Genomic_DNA"/>
</dbReference>
<dbReference type="Gene3D" id="3.40.50.2000">
    <property type="entry name" value="Glycogen Phosphorylase B"/>
    <property type="match status" value="2"/>
</dbReference>
<proteinExistence type="predicted"/>
<dbReference type="AlphaFoldDB" id="A0A380BS48"/>
<organism evidence="3 4">
    <name type="scientific">Sphingobacterium spiritivorum</name>
    <name type="common">Flavobacterium spiritivorum</name>
    <dbReference type="NCBI Taxonomy" id="258"/>
    <lineage>
        <taxon>Bacteria</taxon>
        <taxon>Pseudomonadati</taxon>
        <taxon>Bacteroidota</taxon>
        <taxon>Sphingobacteriia</taxon>
        <taxon>Sphingobacteriales</taxon>
        <taxon>Sphingobacteriaceae</taxon>
        <taxon>Sphingobacterium</taxon>
    </lineage>
</organism>
<accession>A0A380BS48</accession>
<reference evidence="3 4" key="1">
    <citation type="submission" date="2018-06" db="EMBL/GenBank/DDBJ databases">
        <authorList>
            <consortium name="Pathogen Informatics"/>
            <person name="Doyle S."/>
        </authorList>
    </citation>
    <scope>NUCLEOTIDE SEQUENCE [LARGE SCALE GENOMIC DNA]</scope>
    <source>
        <strain evidence="3 4">NCTC11388</strain>
    </source>
</reference>
<keyword evidence="3" id="KW-0808">Transferase</keyword>
<dbReference type="InterPro" id="IPR050194">
    <property type="entry name" value="Glycosyltransferase_grp1"/>
</dbReference>
<evidence type="ECO:0000259" key="1">
    <source>
        <dbReference type="Pfam" id="PF00534"/>
    </source>
</evidence>
<dbReference type="PANTHER" id="PTHR45947:SF3">
    <property type="entry name" value="SULFOQUINOVOSYL TRANSFERASE SQD2"/>
    <property type="match status" value="1"/>
</dbReference>
<dbReference type="Pfam" id="PF13439">
    <property type="entry name" value="Glyco_transf_4"/>
    <property type="match status" value="1"/>
</dbReference>
<dbReference type="InterPro" id="IPR028098">
    <property type="entry name" value="Glyco_trans_4-like_N"/>
</dbReference>
<feature type="domain" description="Glycosyltransferase subfamily 4-like N-terminal" evidence="2">
    <location>
        <begin position="16"/>
        <end position="188"/>
    </location>
</feature>
<keyword evidence="3" id="KW-0328">Glycosyltransferase</keyword>
<dbReference type="EC" id="2.4.1.-" evidence="3"/>
<dbReference type="RefSeq" id="WP_115169743.1">
    <property type="nucleotide sequence ID" value="NZ_UGYW01000002.1"/>
</dbReference>